<sequence>MLDYKLYKNKASGSETIVLLHGLGGNYGIFCHQIGTYKKKYHVLAINLPGHGQSPSTSSYGKPFTSELIANEILALLDQLKITKAHLVGISLGSVAVHHLLQQAPERVQSAVLGGAITRFNPLASFLLMAGNAVKSFIPYMWLYKLFAYVMMPKSNHAVSRKLFIREALKMNRSDFLAWYKLAPHVKETYMDVQENSGNIPKLYISGEQDHLFLKPLLEDTRSDEQANHFILEQCGHVCNVEKPREFNVASMAFFKRNCAQTSISPAL</sequence>
<dbReference type="SUPFAM" id="SSF53474">
    <property type="entry name" value="alpha/beta-Hydrolases"/>
    <property type="match status" value="1"/>
</dbReference>
<evidence type="ECO:0000259" key="1">
    <source>
        <dbReference type="Pfam" id="PF00561"/>
    </source>
</evidence>
<accession>A0A845ERH3</accession>
<dbReference type="GO" id="GO:0016787">
    <property type="term" value="F:hydrolase activity"/>
    <property type="evidence" value="ECO:0007669"/>
    <property type="project" value="UniProtKB-KW"/>
</dbReference>
<feature type="domain" description="AB hydrolase-1" evidence="1">
    <location>
        <begin position="16"/>
        <end position="133"/>
    </location>
</feature>
<dbReference type="Gene3D" id="3.40.50.1820">
    <property type="entry name" value="alpha/beta hydrolase"/>
    <property type="match status" value="1"/>
</dbReference>
<gene>
    <name evidence="2" type="ORF">GLW07_01430</name>
</gene>
<dbReference type="PANTHER" id="PTHR43798">
    <property type="entry name" value="MONOACYLGLYCEROL LIPASE"/>
    <property type="match status" value="1"/>
</dbReference>
<dbReference type="AlphaFoldDB" id="A0A845ERH3"/>
<dbReference type="Pfam" id="PF00561">
    <property type="entry name" value="Abhydrolase_1"/>
    <property type="match status" value="1"/>
</dbReference>
<dbReference type="InterPro" id="IPR000639">
    <property type="entry name" value="Epox_hydrolase-like"/>
</dbReference>
<organism evidence="2 3">
    <name type="scientific">Guptibacillus hwajinpoensis</name>
    <dbReference type="NCBI Taxonomy" id="208199"/>
    <lineage>
        <taxon>Bacteria</taxon>
        <taxon>Bacillati</taxon>
        <taxon>Bacillota</taxon>
        <taxon>Bacilli</taxon>
        <taxon>Bacillales</taxon>
        <taxon>Guptibacillaceae</taxon>
        <taxon>Guptibacillus</taxon>
    </lineage>
</organism>
<protein>
    <submittedName>
        <fullName evidence="2">Alpha/beta fold hydrolase</fullName>
    </submittedName>
</protein>
<dbReference type="GO" id="GO:0016020">
    <property type="term" value="C:membrane"/>
    <property type="evidence" value="ECO:0007669"/>
    <property type="project" value="TreeGrafter"/>
</dbReference>
<reference evidence="2 3" key="1">
    <citation type="submission" date="2019-11" db="EMBL/GenBank/DDBJ databases">
        <title>Genome sequences of 17 halophilic strains isolated from different environments.</title>
        <authorList>
            <person name="Furrow R.E."/>
        </authorList>
    </citation>
    <scope>NUCLEOTIDE SEQUENCE [LARGE SCALE GENOMIC DNA]</scope>
    <source>
        <strain evidence="2 3">22506_14_FS</strain>
    </source>
</reference>
<evidence type="ECO:0000313" key="2">
    <source>
        <dbReference type="EMBL" id="MYL62007.1"/>
    </source>
</evidence>
<name>A0A845ERH3_9BACL</name>
<dbReference type="InterPro" id="IPR000073">
    <property type="entry name" value="AB_hydrolase_1"/>
</dbReference>
<dbReference type="EMBL" id="WMEY01000001">
    <property type="protein sequence ID" value="MYL62007.1"/>
    <property type="molecule type" value="Genomic_DNA"/>
</dbReference>
<keyword evidence="2" id="KW-0378">Hydrolase</keyword>
<dbReference type="Proteomes" id="UP000447833">
    <property type="component" value="Unassembled WGS sequence"/>
</dbReference>
<comment type="caution">
    <text evidence="2">The sequence shown here is derived from an EMBL/GenBank/DDBJ whole genome shotgun (WGS) entry which is preliminary data.</text>
</comment>
<dbReference type="PRINTS" id="PR00412">
    <property type="entry name" value="EPOXHYDRLASE"/>
</dbReference>
<dbReference type="RefSeq" id="WP_160917908.1">
    <property type="nucleotide sequence ID" value="NZ_WMEY01000001.1"/>
</dbReference>
<proteinExistence type="predicted"/>
<dbReference type="InterPro" id="IPR029058">
    <property type="entry name" value="AB_hydrolase_fold"/>
</dbReference>
<evidence type="ECO:0000313" key="3">
    <source>
        <dbReference type="Proteomes" id="UP000447833"/>
    </source>
</evidence>
<dbReference type="InterPro" id="IPR050266">
    <property type="entry name" value="AB_hydrolase_sf"/>
</dbReference>
<dbReference type="PANTHER" id="PTHR43798:SF33">
    <property type="entry name" value="HYDROLASE, PUTATIVE (AFU_ORTHOLOGUE AFUA_2G14860)-RELATED"/>
    <property type="match status" value="1"/>
</dbReference>